<dbReference type="AlphaFoldDB" id="A0A8T0DPW8"/>
<evidence type="ECO:0000256" key="4">
    <source>
        <dbReference type="ARBA" id="ARBA00022801"/>
    </source>
</evidence>
<comment type="catalytic activity">
    <reaction evidence="6">
        <text>GTP + H2O = GDP + phosphate + H(+)</text>
        <dbReference type="Rhea" id="RHEA:19669"/>
        <dbReference type="ChEBI" id="CHEBI:15377"/>
        <dbReference type="ChEBI" id="CHEBI:15378"/>
        <dbReference type="ChEBI" id="CHEBI:37565"/>
        <dbReference type="ChEBI" id="CHEBI:43474"/>
        <dbReference type="ChEBI" id="CHEBI:58189"/>
    </reaction>
    <physiologicalReaction direction="left-to-right" evidence="6">
        <dbReference type="Rhea" id="RHEA:19670"/>
    </physiologicalReaction>
</comment>
<dbReference type="SUPFAM" id="SSF52490">
    <property type="entry name" value="Tubulin nucleotide-binding domain-like"/>
    <property type="match status" value="1"/>
</dbReference>
<reference evidence="8 9" key="1">
    <citation type="submission" date="2019-07" db="EMBL/GenBank/DDBJ databases">
        <title>Annotation for the trematode Paragonimus westermani.</title>
        <authorList>
            <person name="Choi Y.-J."/>
        </authorList>
    </citation>
    <scope>NUCLEOTIDE SEQUENCE [LARGE SCALE GENOMIC DNA]</scope>
    <source>
        <strain evidence="8">180907_Pwestermani</strain>
    </source>
</reference>
<dbReference type="Gene3D" id="1.10.287.600">
    <property type="entry name" value="Helix hairpin bin"/>
    <property type="match status" value="1"/>
</dbReference>
<dbReference type="CDD" id="cd02186">
    <property type="entry name" value="alpha_tubulin"/>
    <property type="match status" value="1"/>
</dbReference>
<evidence type="ECO:0000256" key="5">
    <source>
        <dbReference type="ARBA" id="ARBA00023134"/>
    </source>
</evidence>
<dbReference type="Proteomes" id="UP000699462">
    <property type="component" value="Unassembled WGS sequence"/>
</dbReference>
<evidence type="ECO:0000256" key="2">
    <source>
        <dbReference type="ARBA" id="ARBA00022701"/>
    </source>
</evidence>
<evidence type="ECO:0000256" key="1">
    <source>
        <dbReference type="ARBA" id="ARBA00009636"/>
    </source>
</evidence>
<dbReference type="GO" id="GO:0005200">
    <property type="term" value="F:structural constituent of cytoskeleton"/>
    <property type="evidence" value="ECO:0007669"/>
    <property type="project" value="InterPro"/>
</dbReference>
<comment type="similarity">
    <text evidence="1">Belongs to the tubulin family.</text>
</comment>
<protein>
    <recommendedName>
        <fullName evidence="7">Tubulin/FtsZ GTPase domain-containing protein</fullName>
    </recommendedName>
</protein>
<dbReference type="Gene3D" id="3.40.50.1440">
    <property type="entry name" value="Tubulin/FtsZ, GTPase domain"/>
    <property type="match status" value="1"/>
</dbReference>
<keyword evidence="2" id="KW-0493">Microtubule</keyword>
<sequence length="647" mass="71591">MGGQIIQCFLGQCGLQVGNAVWELACVQNNLDPNGVKLNTDTADMESGIDTAFTQTRSGRYVPRCTMIDTEPTVIDEVRVGVYRNLFDSHQLVNGLEDSASNFARGYYRNSRKLMQPSMNAVRQLAEACDNLQSFAFHHSNGGGTGSGFTAALLEKIQDEYAKRICFGLTLCPSASLTNSTVEAYNALLSFYIQTDHIDFSILLDNQALLKACVDKIGIPRPTMTHLNRLHAQVMSGLLSPLQFDSQLSANVSALLTNLVPYPSAHFLVSSLSPLRGYAVTDYEANSCHTLTQQAFEADRQFLTCGADYRSVYLSCCLFYRGDVSGRQVNSSILQLKQSGRLPWVDWCPTGFKVAISHQPMTCIPGSYLNPTSCSLVMLHNSTTILPSLSRLISEFQLLYSRRAFIHWFSAEGMDESQFSETLSKLSQLRDEYIQFQQSDSTGPQSNGISYHLQKPSTMGNYSASPYHLQSDESFVNSCPNITLRNTFSSQTLPVPVCRQNRVFSQTSMNLMACPHCPVHTGMFHSIQYPYILGEFTNKQQGILTQPNGSSDPTLGMQLSSFAECCSATEFGDNLSPDTWEVKKTGPTAHKEKSTAGRQVGSKVWSLTQKPRKVHTCFPHTAVFHPCRKESISEQVSVSLDICCVKS</sequence>
<organism evidence="8 9">
    <name type="scientific">Paragonimus westermani</name>
    <dbReference type="NCBI Taxonomy" id="34504"/>
    <lineage>
        <taxon>Eukaryota</taxon>
        <taxon>Metazoa</taxon>
        <taxon>Spiralia</taxon>
        <taxon>Lophotrochozoa</taxon>
        <taxon>Platyhelminthes</taxon>
        <taxon>Trematoda</taxon>
        <taxon>Digenea</taxon>
        <taxon>Plagiorchiida</taxon>
        <taxon>Troglotremata</taxon>
        <taxon>Troglotrematidae</taxon>
        <taxon>Paragonimus</taxon>
    </lineage>
</organism>
<dbReference type="InterPro" id="IPR036525">
    <property type="entry name" value="Tubulin/FtsZ_GTPase_sf"/>
</dbReference>
<dbReference type="PRINTS" id="PR01162">
    <property type="entry name" value="ALPHATUBULIN"/>
</dbReference>
<comment type="caution">
    <text evidence="8">The sequence shown here is derived from an EMBL/GenBank/DDBJ whole genome shotgun (WGS) entry which is preliminary data.</text>
</comment>
<dbReference type="InterPro" id="IPR000217">
    <property type="entry name" value="Tubulin"/>
</dbReference>
<dbReference type="InterPro" id="IPR018316">
    <property type="entry name" value="Tubulin/FtsZ_2-layer-sand-dom"/>
</dbReference>
<dbReference type="InterPro" id="IPR037103">
    <property type="entry name" value="Tubulin/FtsZ-like_C"/>
</dbReference>
<accession>A0A8T0DPW8</accession>
<dbReference type="PANTHER" id="PTHR11588">
    <property type="entry name" value="TUBULIN"/>
    <property type="match status" value="1"/>
</dbReference>
<evidence type="ECO:0000259" key="7">
    <source>
        <dbReference type="SMART" id="SM00864"/>
    </source>
</evidence>
<dbReference type="InterPro" id="IPR017975">
    <property type="entry name" value="Tubulin_CS"/>
</dbReference>
<dbReference type="Pfam" id="PF00091">
    <property type="entry name" value="Tubulin"/>
    <property type="match status" value="1"/>
</dbReference>
<dbReference type="OrthoDB" id="6233517at2759"/>
<feature type="domain" description="Tubulin/FtsZ GTPase" evidence="7">
    <location>
        <begin position="49"/>
        <end position="246"/>
    </location>
</feature>
<dbReference type="SUPFAM" id="SSF55307">
    <property type="entry name" value="Tubulin C-terminal domain-like"/>
    <property type="match status" value="1"/>
</dbReference>
<evidence type="ECO:0000256" key="3">
    <source>
        <dbReference type="ARBA" id="ARBA00022741"/>
    </source>
</evidence>
<dbReference type="EMBL" id="JTDF01002231">
    <property type="protein sequence ID" value="KAF8569058.1"/>
    <property type="molecule type" value="Genomic_DNA"/>
</dbReference>
<dbReference type="SMART" id="SM00864">
    <property type="entry name" value="Tubulin"/>
    <property type="match status" value="1"/>
</dbReference>
<dbReference type="InterPro" id="IPR002452">
    <property type="entry name" value="Alpha_tubulin"/>
</dbReference>
<evidence type="ECO:0000313" key="9">
    <source>
        <dbReference type="Proteomes" id="UP000699462"/>
    </source>
</evidence>
<dbReference type="GO" id="GO:0005525">
    <property type="term" value="F:GTP binding"/>
    <property type="evidence" value="ECO:0007669"/>
    <property type="project" value="UniProtKB-KW"/>
</dbReference>
<dbReference type="Pfam" id="PF03953">
    <property type="entry name" value="Tubulin_C"/>
    <property type="match status" value="1"/>
</dbReference>
<dbReference type="GO" id="GO:0007017">
    <property type="term" value="P:microtubule-based process"/>
    <property type="evidence" value="ECO:0007669"/>
    <property type="project" value="InterPro"/>
</dbReference>
<keyword evidence="5" id="KW-0342">GTP-binding</keyword>
<evidence type="ECO:0000256" key="6">
    <source>
        <dbReference type="ARBA" id="ARBA00049117"/>
    </source>
</evidence>
<evidence type="ECO:0000313" key="8">
    <source>
        <dbReference type="EMBL" id="KAF8569058.1"/>
    </source>
</evidence>
<dbReference type="InterPro" id="IPR003008">
    <property type="entry name" value="Tubulin_FtsZ_GTPase"/>
</dbReference>
<keyword evidence="3" id="KW-0547">Nucleotide-binding</keyword>
<keyword evidence="9" id="KW-1185">Reference proteome</keyword>
<dbReference type="Gene3D" id="3.30.1330.20">
    <property type="entry name" value="Tubulin/FtsZ, C-terminal domain"/>
    <property type="match status" value="1"/>
</dbReference>
<dbReference type="GO" id="GO:0005874">
    <property type="term" value="C:microtubule"/>
    <property type="evidence" value="ECO:0007669"/>
    <property type="project" value="UniProtKB-KW"/>
</dbReference>
<dbReference type="InterPro" id="IPR008280">
    <property type="entry name" value="Tub_FtsZ_C"/>
</dbReference>
<name>A0A8T0DPW8_9TREM</name>
<dbReference type="InterPro" id="IPR023123">
    <property type="entry name" value="Tubulin_C"/>
</dbReference>
<proteinExistence type="inferred from homology"/>
<dbReference type="PROSITE" id="PS00227">
    <property type="entry name" value="TUBULIN"/>
    <property type="match status" value="1"/>
</dbReference>
<gene>
    <name evidence="8" type="ORF">P879_03247</name>
</gene>
<keyword evidence="4" id="KW-0378">Hydrolase</keyword>
<dbReference type="GO" id="GO:0016787">
    <property type="term" value="F:hydrolase activity"/>
    <property type="evidence" value="ECO:0007669"/>
    <property type="project" value="UniProtKB-KW"/>
</dbReference>
<dbReference type="PRINTS" id="PR01161">
    <property type="entry name" value="TUBULIN"/>
</dbReference>